<dbReference type="InterPro" id="IPR050987">
    <property type="entry name" value="AtrR-like"/>
</dbReference>
<keyword evidence="7" id="KW-1185">Reference proteome</keyword>
<evidence type="ECO:0000313" key="6">
    <source>
        <dbReference type="EMBL" id="KAI8583296.1"/>
    </source>
</evidence>
<dbReference type="PANTHER" id="PTHR46910:SF3">
    <property type="entry name" value="HALOTOLERANCE PROTEIN 9-RELATED"/>
    <property type="match status" value="1"/>
</dbReference>
<dbReference type="AlphaFoldDB" id="A0AAD5EG91"/>
<protein>
    <recommendedName>
        <fullName evidence="5">Xylanolytic transcriptional activator regulatory domain-containing protein</fullName>
    </recommendedName>
</protein>
<evidence type="ECO:0000256" key="1">
    <source>
        <dbReference type="ARBA" id="ARBA00004123"/>
    </source>
</evidence>
<feature type="domain" description="Xylanolytic transcriptional activator regulatory" evidence="5">
    <location>
        <begin position="172"/>
        <end position="294"/>
    </location>
</feature>
<dbReference type="Proteomes" id="UP001206595">
    <property type="component" value="Unassembled WGS sequence"/>
</dbReference>
<dbReference type="GO" id="GO:0006351">
    <property type="term" value="P:DNA-templated transcription"/>
    <property type="evidence" value="ECO:0007669"/>
    <property type="project" value="InterPro"/>
</dbReference>
<dbReference type="Pfam" id="PF04082">
    <property type="entry name" value="Fungal_trans"/>
    <property type="match status" value="1"/>
</dbReference>
<dbReference type="GeneID" id="75911327"/>
<name>A0AAD5EG91_UMBRA</name>
<proteinExistence type="predicted"/>
<keyword evidence="4" id="KW-0539">Nucleus</keyword>
<evidence type="ECO:0000256" key="2">
    <source>
        <dbReference type="ARBA" id="ARBA00022723"/>
    </source>
</evidence>
<organism evidence="6 7">
    <name type="scientific">Umbelopsis ramanniana AG</name>
    <dbReference type="NCBI Taxonomy" id="1314678"/>
    <lineage>
        <taxon>Eukaryota</taxon>
        <taxon>Fungi</taxon>
        <taxon>Fungi incertae sedis</taxon>
        <taxon>Mucoromycota</taxon>
        <taxon>Mucoromycotina</taxon>
        <taxon>Umbelopsidomycetes</taxon>
        <taxon>Umbelopsidales</taxon>
        <taxon>Umbelopsidaceae</taxon>
        <taxon>Umbelopsis</taxon>
    </lineage>
</organism>
<accession>A0AAD5EG91</accession>
<gene>
    <name evidence="6" type="ORF">K450DRAFT_222929</name>
</gene>
<evidence type="ECO:0000313" key="7">
    <source>
        <dbReference type="Proteomes" id="UP001206595"/>
    </source>
</evidence>
<keyword evidence="3" id="KW-0238">DNA-binding</keyword>
<dbReference type="GO" id="GO:0003677">
    <property type="term" value="F:DNA binding"/>
    <property type="evidence" value="ECO:0007669"/>
    <property type="project" value="UniProtKB-KW"/>
</dbReference>
<dbReference type="GO" id="GO:0003700">
    <property type="term" value="F:DNA-binding transcription factor activity"/>
    <property type="evidence" value="ECO:0007669"/>
    <property type="project" value="InterPro"/>
</dbReference>
<keyword evidence="2" id="KW-0479">Metal-binding</keyword>
<dbReference type="EMBL" id="MU620896">
    <property type="protein sequence ID" value="KAI8583296.1"/>
    <property type="molecule type" value="Genomic_DNA"/>
</dbReference>
<dbReference type="GO" id="GO:0008270">
    <property type="term" value="F:zinc ion binding"/>
    <property type="evidence" value="ECO:0007669"/>
    <property type="project" value="InterPro"/>
</dbReference>
<comment type="caution">
    <text evidence="6">The sequence shown here is derived from an EMBL/GenBank/DDBJ whole genome shotgun (WGS) entry which is preliminary data.</text>
</comment>
<dbReference type="PANTHER" id="PTHR46910">
    <property type="entry name" value="TRANSCRIPTION FACTOR PDR1"/>
    <property type="match status" value="1"/>
</dbReference>
<evidence type="ECO:0000256" key="3">
    <source>
        <dbReference type="ARBA" id="ARBA00023125"/>
    </source>
</evidence>
<sequence>MTLNTNIRLLDDLRATLLKLLGAMYGRAGLPLRPGPGKPDISQFQTPFNYATNRQAAYQNMIVFEKLNRYQDNSHSYQTMQFETPIIINEVALEEAVVKYADCGFPVFVTPTRWPDRYPFCTSEFSQSTHATIYCTTNIHGSRFHRHRDVEVEQLVDLAFPIVHDTDLGNLSVELIWKLFYQVTYDLDYGSIEKAYLNIGIMVRACFALDLHVPAGYSECKDNFAIEQAKRLFWCTWLFDSLVPQFFGLSALMNPEDIKVDLPCIIEGMNHYEIERTEYVRYMIKARMISRQIYQAKATLSSQEEAHVMPKVTSLEQVLRTFHDGLPAWIKQEETGSPIAETTWRRRIRFCTLIENCTNWISLYRQFLPPMGELRNLTHLEKLALSRCTESANTLQTLFIAWLAPTFQETDCMFRPYLYHYMATIDTYKVS</sequence>
<dbReference type="CDD" id="cd12148">
    <property type="entry name" value="fungal_TF_MHR"/>
    <property type="match status" value="1"/>
</dbReference>
<evidence type="ECO:0000256" key="4">
    <source>
        <dbReference type="ARBA" id="ARBA00023242"/>
    </source>
</evidence>
<evidence type="ECO:0000259" key="5">
    <source>
        <dbReference type="Pfam" id="PF04082"/>
    </source>
</evidence>
<dbReference type="RefSeq" id="XP_051448300.1">
    <property type="nucleotide sequence ID" value="XM_051585979.1"/>
</dbReference>
<comment type="subcellular location">
    <subcellularLocation>
        <location evidence="1">Nucleus</location>
    </subcellularLocation>
</comment>
<dbReference type="GO" id="GO:0005634">
    <property type="term" value="C:nucleus"/>
    <property type="evidence" value="ECO:0007669"/>
    <property type="project" value="UniProtKB-SubCell"/>
</dbReference>
<reference evidence="6" key="1">
    <citation type="submission" date="2021-06" db="EMBL/GenBank/DDBJ databases">
        <authorList>
            <consortium name="DOE Joint Genome Institute"/>
            <person name="Mondo S.J."/>
            <person name="Amses K.R."/>
            <person name="Simmons D.R."/>
            <person name="Longcore J.E."/>
            <person name="Seto K."/>
            <person name="Alves G.H."/>
            <person name="Bonds A.E."/>
            <person name="Quandt C.A."/>
            <person name="Davis W.J."/>
            <person name="Chang Y."/>
            <person name="Letcher P.M."/>
            <person name="Powell M.J."/>
            <person name="Kuo A."/>
            <person name="Labutti K."/>
            <person name="Pangilinan J."/>
            <person name="Andreopoulos W."/>
            <person name="Tritt A."/>
            <person name="Riley R."/>
            <person name="Hundley H."/>
            <person name="Johnson J."/>
            <person name="Lipzen A."/>
            <person name="Barry K."/>
            <person name="Berbee M.L."/>
            <person name="Buchler N.E."/>
            <person name="Grigoriev I.V."/>
            <person name="Spatafora J.W."/>
            <person name="Stajich J.E."/>
            <person name="James T.Y."/>
        </authorList>
    </citation>
    <scope>NUCLEOTIDE SEQUENCE</scope>
    <source>
        <strain evidence="6">AG</strain>
    </source>
</reference>
<reference evidence="6" key="2">
    <citation type="journal article" date="2022" name="Proc. Natl. Acad. Sci. U.S.A.">
        <title>Diploid-dominant life cycles characterize the early evolution of Fungi.</title>
        <authorList>
            <person name="Amses K.R."/>
            <person name="Simmons D.R."/>
            <person name="Longcore J.E."/>
            <person name="Mondo S.J."/>
            <person name="Seto K."/>
            <person name="Jeronimo G.H."/>
            <person name="Bonds A.E."/>
            <person name="Quandt C.A."/>
            <person name="Davis W.J."/>
            <person name="Chang Y."/>
            <person name="Federici B.A."/>
            <person name="Kuo A."/>
            <person name="LaButti K."/>
            <person name="Pangilinan J."/>
            <person name="Andreopoulos W."/>
            <person name="Tritt A."/>
            <person name="Riley R."/>
            <person name="Hundley H."/>
            <person name="Johnson J."/>
            <person name="Lipzen A."/>
            <person name="Barry K."/>
            <person name="Lang B.F."/>
            <person name="Cuomo C.A."/>
            <person name="Buchler N.E."/>
            <person name="Grigoriev I.V."/>
            <person name="Spatafora J.W."/>
            <person name="Stajich J.E."/>
            <person name="James T.Y."/>
        </authorList>
    </citation>
    <scope>NUCLEOTIDE SEQUENCE</scope>
    <source>
        <strain evidence="6">AG</strain>
    </source>
</reference>
<dbReference type="InterPro" id="IPR007219">
    <property type="entry name" value="XnlR_reg_dom"/>
</dbReference>